<feature type="domain" description="DUF6534" evidence="2">
    <location>
        <begin position="190"/>
        <end position="277"/>
    </location>
</feature>
<keyword evidence="1" id="KW-0812">Transmembrane</keyword>
<reference evidence="3 4" key="1">
    <citation type="submission" date="2014-06" db="EMBL/GenBank/DDBJ databases">
        <title>Evolutionary Origins and Diversification of the Mycorrhizal Mutualists.</title>
        <authorList>
            <consortium name="DOE Joint Genome Institute"/>
            <consortium name="Mycorrhizal Genomics Consortium"/>
            <person name="Kohler A."/>
            <person name="Kuo A."/>
            <person name="Nagy L.G."/>
            <person name="Floudas D."/>
            <person name="Copeland A."/>
            <person name="Barry K.W."/>
            <person name="Cichocki N."/>
            <person name="Veneault-Fourrey C."/>
            <person name="LaButti K."/>
            <person name="Lindquist E.A."/>
            <person name="Lipzen A."/>
            <person name="Lundell T."/>
            <person name="Morin E."/>
            <person name="Murat C."/>
            <person name="Riley R."/>
            <person name="Ohm R."/>
            <person name="Sun H."/>
            <person name="Tunlid A."/>
            <person name="Henrissat B."/>
            <person name="Grigoriev I.V."/>
            <person name="Hibbett D.S."/>
            <person name="Martin F."/>
        </authorList>
    </citation>
    <scope>NUCLEOTIDE SEQUENCE [LARGE SCALE GENOMIC DNA]</scope>
    <source>
        <strain evidence="3 4">SS14</strain>
    </source>
</reference>
<dbReference type="PANTHER" id="PTHR40465:SF1">
    <property type="entry name" value="DUF6534 DOMAIN-CONTAINING PROTEIN"/>
    <property type="match status" value="1"/>
</dbReference>
<gene>
    <name evidence="3" type="ORF">M422DRAFT_46516</name>
</gene>
<feature type="transmembrane region" description="Helical" evidence="1">
    <location>
        <begin position="221"/>
        <end position="241"/>
    </location>
</feature>
<dbReference type="OrthoDB" id="3053610at2759"/>
<feature type="transmembrane region" description="Helical" evidence="1">
    <location>
        <begin position="247"/>
        <end position="271"/>
    </location>
</feature>
<evidence type="ECO:0000313" key="4">
    <source>
        <dbReference type="Proteomes" id="UP000054279"/>
    </source>
</evidence>
<dbReference type="AlphaFoldDB" id="A0A0C9VTP0"/>
<dbReference type="HOGENOM" id="CLU_1005331_0_0_1"/>
<keyword evidence="4" id="KW-1185">Reference proteome</keyword>
<evidence type="ECO:0000256" key="1">
    <source>
        <dbReference type="SAM" id="Phobius"/>
    </source>
</evidence>
<dbReference type="EMBL" id="KN837110">
    <property type="protein sequence ID" value="KIJ45942.1"/>
    <property type="molecule type" value="Genomic_DNA"/>
</dbReference>
<keyword evidence="1" id="KW-1133">Transmembrane helix</keyword>
<dbReference type="PANTHER" id="PTHR40465">
    <property type="entry name" value="CHROMOSOME 1, WHOLE GENOME SHOTGUN SEQUENCE"/>
    <property type="match status" value="1"/>
</dbReference>
<dbReference type="Pfam" id="PF20152">
    <property type="entry name" value="DUF6534"/>
    <property type="match status" value="1"/>
</dbReference>
<sequence length="277" mass="31407">MIPSFDATWGMWLVALWLDTILYGCGILQTWLYFHWYPSDHWGIKAMVSLKFFRKPLACSLTNNSGFYSSACRNAASVDFLCYDLQLSYPELWELACTPNRYMVQLMTGYLTYSTQYLCAFIVQLYFAYCIYAFFPCMDESISVDRTKKLAPISIILLAFGSLVVITGIGKLDQIESTEPITITQTSLALLCDIIITVSLVRTLDGHRSGLRSTNTMLNMLIINAINRGMLTTVCAAFNIILSKTHYFQFIALPDTFYFFIPFVVASKLYMNSALAT</sequence>
<evidence type="ECO:0000313" key="3">
    <source>
        <dbReference type="EMBL" id="KIJ45942.1"/>
    </source>
</evidence>
<evidence type="ECO:0000259" key="2">
    <source>
        <dbReference type="Pfam" id="PF20152"/>
    </source>
</evidence>
<protein>
    <recommendedName>
        <fullName evidence="2">DUF6534 domain-containing protein</fullName>
    </recommendedName>
</protein>
<feature type="transmembrane region" description="Helical" evidence="1">
    <location>
        <begin position="150"/>
        <end position="169"/>
    </location>
</feature>
<dbReference type="Proteomes" id="UP000054279">
    <property type="component" value="Unassembled WGS sequence"/>
</dbReference>
<accession>A0A0C9VTP0</accession>
<feature type="transmembrane region" description="Helical" evidence="1">
    <location>
        <begin position="115"/>
        <end position="138"/>
    </location>
</feature>
<name>A0A0C9VTP0_SPHS4</name>
<proteinExistence type="predicted"/>
<dbReference type="InterPro" id="IPR045339">
    <property type="entry name" value="DUF6534"/>
</dbReference>
<feature type="transmembrane region" description="Helical" evidence="1">
    <location>
        <begin position="12"/>
        <end position="34"/>
    </location>
</feature>
<organism evidence="3 4">
    <name type="scientific">Sphaerobolus stellatus (strain SS14)</name>
    <dbReference type="NCBI Taxonomy" id="990650"/>
    <lineage>
        <taxon>Eukaryota</taxon>
        <taxon>Fungi</taxon>
        <taxon>Dikarya</taxon>
        <taxon>Basidiomycota</taxon>
        <taxon>Agaricomycotina</taxon>
        <taxon>Agaricomycetes</taxon>
        <taxon>Phallomycetidae</taxon>
        <taxon>Geastrales</taxon>
        <taxon>Sphaerobolaceae</taxon>
        <taxon>Sphaerobolus</taxon>
    </lineage>
</organism>
<keyword evidence="1" id="KW-0472">Membrane</keyword>